<dbReference type="EMBL" id="CAJOBH010229422">
    <property type="protein sequence ID" value="CAF5065564.1"/>
    <property type="molecule type" value="Genomic_DNA"/>
</dbReference>
<protein>
    <submittedName>
        <fullName evidence="2">Uncharacterized protein</fullName>
    </submittedName>
</protein>
<reference evidence="2" key="1">
    <citation type="submission" date="2021-02" db="EMBL/GenBank/DDBJ databases">
        <authorList>
            <person name="Nowell W R."/>
        </authorList>
    </citation>
    <scope>NUCLEOTIDE SEQUENCE</scope>
</reference>
<accession>A0A815WDM7</accession>
<feature type="non-terminal residue" evidence="2">
    <location>
        <position position="1"/>
    </location>
</feature>
<feature type="region of interest" description="Disordered" evidence="1">
    <location>
        <begin position="126"/>
        <end position="186"/>
    </location>
</feature>
<evidence type="ECO:0000313" key="4">
    <source>
        <dbReference type="Proteomes" id="UP000663855"/>
    </source>
</evidence>
<evidence type="ECO:0000313" key="2">
    <source>
        <dbReference type="EMBL" id="CAF1541894.1"/>
    </source>
</evidence>
<dbReference type="AlphaFoldDB" id="A0A815WDM7"/>
<feature type="compositionally biased region" description="Basic residues" evidence="1">
    <location>
        <begin position="177"/>
        <end position="186"/>
    </location>
</feature>
<feature type="compositionally biased region" description="Low complexity" evidence="1">
    <location>
        <begin position="138"/>
        <end position="148"/>
    </location>
</feature>
<dbReference type="Proteomes" id="UP000663855">
    <property type="component" value="Unassembled WGS sequence"/>
</dbReference>
<evidence type="ECO:0000256" key="1">
    <source>
        <dbReference type="SAM" id="MobiDB-lite"/>
    </source>
</evidence>
<sequence>APSALVQHLQHLFSTSSTFGTFSAPSALCSKFWCLEPALSPLIISHWLRTHRDEMNLKQDALLEENKDYHIEFKNVNNSNESAAVICGCGTKATLSRVNNTGYYQISNYYRHIERGNCSVMQKKLNADQEKDDDESNGDNNTNSNTSSVTPKSPLNGTNQNRISSKKRRLSTSTPATRRRTKRRRL</sequence>
<proteinExistence type="predicted"/>
<gene>
    <name evidence="3" type="ORF">BYL167_LOCUS59867</name>
    <name evidence="2" type="ORF">CJN711_LOCUS29774</name>
</gene>
<organism evidence="2 4">
    <name type="scientific">Rotaria magnacalcarata</name>
    <dbReference type="NCBI Taxonomy" id="392030"/>
    <lineage>
        <taxon>Eukaryota</taxon>
        <taxon>Metazoa</taxon>
        <taxon>Spiralia</taxon>
        <taxon>Gnathifera</taxon>
        <taxon>Rotifera</taxon>
        <taxon>Eurotatoria</taxon>
        <taxon>Bdelloidea</taxon>
        <taxon>Philodinida</taxon>
        <taxon>Philodinidae</taxon>
        <taxon>Rotaria</taxon>
    </lineage>
</organism>
<evidence type="ECO:0000313" key="3">
    <source>
        <dbReference type="EMBL" id="CAF5065564.1"/>
    </source>
</evidence>
<feature type="compositionally biased region" description="Polar residues" evidence="1">
    <location>
        <begin position="149"/>
        <end position="163"/>
    </location>
</feature>
<name>A0A815WDM7_9BILA</name>
<comment type="caution">
    <text evidence="2">The sequence shown here is derived from an EMBL/GenBank/DDBJ whole genome shotgun (WGS) entry which is preliminary data.</text>
</comment>
<dbReference type="Proteomes" id="UP000681967">
    <property type="component" value="Unassembled WGS sequence"/>
</dbReference>
<dbReference type="EMBL" id="CAJNOV010014194">
    <property type="protein sequence ID" value="CAF1541894.1"/>
    <property type="molecule type" value="Genomic_DNA"/>
</dbReference>